<dbReference type="PANTHER" id="PTHR30146">
    <property type="entry name" value="LACI-RELATED TRANSCRIPTIONAL REPRESSOR"/>
    <property type="match status" value="1"/>
</dbReference>
<dbReference type="InterPro" id="IPR036388">
    <property type="entry name" value="WH-like_DNA-bd_sf"/>
</dbReference>
<organism evidence="5 6">
    <name type="scientific">Schleiferilactobacillus harbinensis DSM 16991</name>
    <dbReference type="NCBI Taxonomy" id="1122147"/>
    <lineage>
        <taxon>Bacteria</taxon>
        <taxon>Bacillati</taxon>
        <taxon>Bacillota</taxon>
        <taxon>Bacilli</taxon>
        <taxon>Lactobacillales</taxon>
        <taxon>Lactobacillaceae</taxon>
        <taxon>Schleiferilactobacillus</taxon>
    </lineage>
</organism>
<keyword evidence="3" id="KW-0804">Transcription</keyword>
<gene>
    <name evidence="5" type="ORF">FC91_GL002578</name>
</gene>
<dbReference type="InterPro" id="IPR028082">
    <property type="entry name" value="Peripla_BP_I"/>
</dbReference>
<comment type="caution">
    <text evidence="5">The sequence shown here is derived from an EMBL/GenBank/DDBJ whole genome shotgun (WGS) entry which is preliminary data.</text>
</comment>
<keyword evidence="1" id="KW-0805">Transcription regulation</keyword>
<dbReference type="SUPFAM" id="SSF46785">
    <property type="entry name" value="Winged helix' DNA-binding domain"/>
    <property type="match status" value="1"/>
</dbReference>
<feature type="domain" description="HTH gntR-type" evidence="4">
    <location>
        <begin position="7"/>
        <end position="75"/>
    </location>
</feature>
<dbReference type="SMART" id="SM00345">
    <property type="entry name" value="HTH_GNTR"/>
    <property type="match status" value="1"/>
</dbReference>
<dbReference type="InterPro" id="IPR036390">
    <property type="entry name" value="WH_DNA-bd_sf"/>
</dbReference>
<dbReference type="PROSITE" id="PS50949">
    <property type="entry name" value="HTH_GNTR"/>
    <property type="match status" value="1"/>
</dbReference>
<keyword evidence="2" id="KW-0238">DNA-binding</keyword>
<dbReference type="PATRIC" id="fig|1122147.4.peg.2659"/>
<dbReference type="Pfam" id="PF00392">
    <property type="entry name" value="GntR"/>
    <property type="match status" value="1"/>
</dbReference>
<dbReference type="EMBL" id="AZFW01000050">
    <property type="protein sequence ID" value="KRM27369.1"/>
    <property type="molecule type" value="Genomic_DNA"/>
</dbReference>
<dbReference type="AlphaFoldDB" id="A0A0R1XHJ3"/>
<accession>A0A0R1XHJ3</accession>
<dbReference type="CDD" id="cd07377">
    <property type="entry name" value="WHTH_GntR"/>
    <property type="match status" value="1"/>
</dbReference>
<dbReference type="InterPro" id="IPR046335">
    <property type="entry name" value="LacI/GalR-like_sensor"/>
</dbReference>
<dbReference type="Gene3D" id="1.10.10.10">
    <property type="entry name" value="Winged helix-like DNA-binding domain superfamily/Winged helix DNA-binding domain"/>
    <property type="match status" value="1"/>
</dbReference>
<dbReference type="GO" id="GO:0003700">
    <property type="term" value="F:DNA-binding transcription factor activity"/>
    <property type="evidence" value="ECO:0007669"/>
    <property type="project" value="InterPro"/>
</dbReference>
<dbReference type="eggNOG" id="COG1609">
    <property type="taxonomic scope" value="Bacteria"/>
</dbReference>
<dbReference type="InterPro" id="IPR033532">
    <property type="entry name" value="AraR_ligand_bind_dom"/>
</dbReference>
<dbReference type="Gene3D" id="3.40.50.2300">
    <property type="match status" value="2"/>
</dbReference>
<evidence type="ECO:0000256" key="2">
    <source>
        <dbReference type="ARBA" id="ARBA00023125"/>
    </source>
</evidence>
<dbReference type="PRINTS" id="PR00035">
    <property type="entry name" value="HTHGNTR"/>
</dbReference>
<dbReference type="PANTHER" id="PTHR30146:SF150">
    <property type="entry name" value="ARABINOSE METABOLISM TRANSCRIPTIONAL REPRESSOR"/>
    <property type="match status" value="1"/>
</dbReference>
<sequence>MGEIVMEKKYEIVTATIREWITGGRYQIEDKLPTESELMSQFQVSRHTVRKSLSDLEVQGFIYRIQGGGSFVADYKHNANRSEAHTKTVAVLTTHITDYIFPAIISGIESQLSANAISMLLSSTQNDETLERKNLEKFLDDDIQGVIVEPTKSAFTIQNEAFYKRFTDAHIPILTIDAKSNNETIPYFIMDDFKGGVMAAQALIDAGHEHILGVFKSDDQQGILRMNGFSEALQKSQGSIRGEVLLYQSETGEAKLKQQITHILQETDPPTGIVGYNDQIALVAYNAARAAGLQVPDDVSLVGFDNSLLASRLGIRLTSINHPKSRMGQDAAELMIKMLQDPLHDFSEEAKIYPPEMVTGDSVRPVLGAHDQASGE</sequence>
<dbReference type="CDD" id="cd01541">
    <property type="entry name" value="PBP1_AraR"/>
    <property type="match status" value="1"/>
</dbReference>
<reference evidence="5 6" key="1">
    <citation type="journal article" date="2015" name="Genome Announc.">
        <title>Expanding the biotechnology potential of lactobacilli through comparative genomics of 213 strains and associated genera.</title>
        <authorList>
            <person name="Sun Z."/>
            <person name="Harris H.M."/>
            <person name="McCann A."/>
            <person name="Guo C."/>
            <person name="Argimon S."/>
            <person name="Zhang W."/>
            <person name="Yang X."/>
            <person name="Jeffery I.B."/>
            <person name="Cooney J.C."/>
            <person name="Kagawa T.F."/>
            <person name="Liu W."/>
            <person name="Song Y."/>
            <person name="Salvetti E."/>
            <person name="Wrobel A."/>
            <person name="Rasinkangas P."/>
            <person name="Parkhill J."/>
            <person name="Rea M.C."/>
            <person name="O'Sullivan O."/>
            <person name="Ritari J."/>
            <person name="Douillard F.P."/>
            <person name="Paul Ross R."/>
            <person name="Yang R."/>
            <person name="Briner A.E."/>
            <person name="Felis G.E."/>
            <person name="de Vos W.M."/>
            <person name="Barrangou R."/>
            <person name="Klaenhammer T.R."/>
            <person name="Caufield P.W."/>
            <person name="Cui Y."/>
            <person name="Zhang H."/>
            <person name="O'Toole P.W."/>
        </authorList>
    </citation>
    <scope>NUCLEOTIDE SEQUENCE [LARGE SCALE GENOMIC DNA]</scope>
    <source>
        <strain evidence="5 6">DSM 16991</strain>
    </source>
</reference>
<dbReference type="OrthoDB" id="9813468at2"/>
<protein>
    <submittedName>
        <fullName evidence="5">GntR family transcriptional regulator</fullName>
    </submittedName>
</protein>
<evidence type="ECO:0000259" key="4">
    <source>
        <dbReference type="PROSITE" id="PS50949"/>
    </source>
</evidence>
<dbReference type="GO" id="GO:0000976">
    <property type="term" value="F:transcription cis-regulatory region binding"/>
    <property type="evidence" value="ECO:0007669"/>
    <property type="project" value="TreeGrafter"/>
</dbReference>
<dbReference type="Proteomes" id="UP000050949">
    <property type="component" value="Unassembled WGS sequence"/>
</dbReference>
<evidence type="ECO:0000256" key="1">
    <source>
        <dbReference type="ARBA" id="ARBA00023015"/>
    </source>
</evidence>
<proteinExistence type="predicted"/>
<evidence type="ECO:0000313" key="5">
    <source>
        <dbReference type="EMBL" id="KRM27369.1"/>
    </source>
</evidence>
<dbReference type="SUPFAM" id="SSF53822">
    <property type="entry name" value="Periplasmic binding protein-like I"/>
    <property type="match status" value="1"/>
</dbReference>
<evidence type="ECO:0000313" key="6">
    <source>
        <dbReference type="Proteomes" id="UP000050949"/>
    </source>
</evidence>
<dbReference type="Pfam" id="PF13377">
    <property type="entry name" value="Peripla_BP_3"/>
    <property type="match status" value="1"/>
</dbReference>
<evidence type="ECO:0000256" key="3">
    <source>
        <dbReference type="ARBA" id="ARBA00023163"/>
    </source>
</evidence>
<dbReference type="InterPro" id="IPR000524">
    <property type="entry name" value="Tscrpt_reg_HTH_GntR"/>
</dbReference>
<name>A0A0R1XHJ3_9LACO</name>